<reference evidence="4" key="1">
    <citation type="submission" date="2016-06" db="EMBL/GenBank/DDBJ databases">
        <title>Parallel loss of symbiosis genes in relatives of nitrogen-fixing non-legume Parasponia.</title>
        <authorList>
            <person name="Van Velzen R."/>
            <person name="Holmer R."/>
            <person name="Bu F."/>
            <person name="Rutten L."/>
            <person name="Van Zeijl A."/>
            <person name="Liu W."/>
            <person name="Santuari L."/>
            <person name="Cao Q."/>
            <person name="Sharma T."/>
            <person name="Shen D."/>
            <person name="Roswanjaya Y."/>
            <person name="Wardhani T."/>
            <person name="Kalhor M.S."/>
            <person name="Jansen J."/>
            <person name="Van den Hoogen J."/>
            <person name="Gungor B."/>
            <person name="Hartog M."/>
            <person name="Hontelez J."/>
            <person name="Verver J."/>
            <person name="Yang W.-C."/>
            <person name="Schijlen E."/>
            <person name="Repin R."/>
            <person name="Schilthuizen M."/>
            <person name="Schranz E."/>
            <person name="Heidstra R."/>
            <person name="Miyata K."/>
            <person name="Fedorova E."/>
            <person name="Kohlen W."/>
            <person name="Bisseling T."/>
            <person name="Smit S."/>
            <person name="Geurts R."/>
        </authorList>
    </citation>
    <scope>NUCLEOTIDE SEQUENCE [LARGE SCALE GENOMIC DNA]</scope>
    <source>
        <strain evidence="4">cv. WU1-14</strain>
    </source>
</reference>
<evidence type="ECO:0000313" key="3">
    <source>
        <dbReference type="EMBL" id="PON34392.1"/>
    </source>
</evidence>
<evidence type="ECO:0000256" key="1">
    <source>
        <dbReference type="ARBA" id="ARBA00009995"/>
    </source>
</evidence>
<dbReference type="InterPro" id="IPR002213">
    <property type="entry name" value="UDP_glucos_trans"/>
</dbReference>
<accession>A0A2P5ACX6</accession>
<gene>
    <name evidence="3" type="ORF">PanWU01x14_344810</name>
</gene>
<comment type="similarity">
    <text evidence="1">Belongs to the UDP-glycosyltransferase family.</text>
</comment>
<keyword evidence="4" id="KW-1185">Reference proteome</keyword>
<dbReference type="Pfam" id="PF00201">
    <property type="entry name" value="UDPGT"/>
    <property type="match status" value="1"/>
</dbReference>
<keyword evidence="2 3" id="KW-0808">Transferase</keyword>
<dbReference type="EMBL" id="JXTB01000662">
    <property type="protein sequence ID" value="PON34392.1"/>
    <property type="molecule type" value="Genomic_DNA"/>
</dbReference>
<dbReference type="Proteomes" id="UP000237105">
    <property type="component" value="Unassembled WGS sequence"/>
</dbReference>
<protein>
    <submittedName>
        <fullName evidence="3">UDP-glucuronosyl/UDP-glucosyltransferase</fullName>
    </submittedName>
</protein>
<dbReference type="GO" id="GO:0080043">
    <property type="term" value="F:quercetin 3-O-glucosyltransferase activity"/>
    <property type="evidence" value="ECO:0007669"/>
    <property type="project" value="TreeGrafter"/>
</dbReference>
<evidence type="ECO:0000313" key="4">
    <source>
        <dbReference type="Proteomes" id="UP000237105"/>
    </source>
</evidence>
<comment type="caution">
    <text evidence="3">The sequence shown here is derived from an EMBL/GenBank/DDBJ whole genome shotgun (WGS) entry which is preliminary data.</text>
</comment>
<dbReference type="Gene3D" id="3.40.50.2000">
    <property type="entry name" value="Glycogen Phosphorylase B"/>
    <property type="match status" value="2"/>
</dbReference>
<dbReference type="AlphaFoldDB" id="A0A2P5ACX6"/>
<evidence type="ECO:0000256" key="2">
    <source>
        <dbReference type="ARBA" id="ARBA00022679"/>
    </source>
</evidence>
<dbReference type="SUPFAM" id="SSF53756">
    <property type="entry name" value="UDP-Glycosyltransferase/glycogen phosphorylase"/>
    <property type="match status" value="1"/>
</dbReference>
<name>A0A2P5ACX6_PARAD</name>
<dbReference type="GO" id="GO:0080044">
    <property type="term" value="F:quercetin 7-O-glucosyltransferase activity"/>
    <property type="evidence" value="ECO:0007669"/>
    <property type="project" value="TreeGrafter"/>
</dbReference>
<dbReference type="CDD" id="cd03784">
    <property type="entry name" value="GT1_Gtf-like"/>
    <property type="match status" value="1"/>
</dbReference>
<dbReference type="OrthoDB" id="5835829at2759"/>
<sequence>MVKAIMDNQLKEFKRRRNVVNCHHLVLVPCPLQGHMSPMLHLAKLLHSKGFSITIIVSSNELNPPLNPSHYPEFLFQSININEDGTNNISYNSFGGDVMLYLLVLNNKCGTPLRDCLAKLQSNVSCFGPVSCVVYDAVMYFSAAIADELEIPRIVLRTSSASTFLALSLLRKGATLNTKERDQPELPLADFPLIRAKDMPVFDTSDQKAAEEVLARIDHGTKTASAVIWNSLQCLEKFMFSKVEEKILAPLYPICPRLHYINGHNFGPNNSFESLLHTEDHGCMSWLDSQKPNAVVYVSTGSIVRISKSELAEMAWGLANSDQPFLWVVRPGLVNGSNGLELLPKGFLEITRKRGKVVQWAPQWRVLGHRSVGGFWTHNGWNSTIESVNEGVPMICWPRIGDQRVNARIVTSVWKVGIELEEKNLKRWKVESAITKLMVHEEGKEIRRRAEELKEKVRVSLGQGGSSCEFLTKLVDFIKLV</sequence>
<organism evidence="3 4">
    <name type="scientific">Parasponia andersonii</name>
    <name type="common">Sponia andersonii</name>
    <dbReference type="NCBI Taxonomy" id="3476"/>
    <lineage>
        <taxon>Eukaryota</taxon>
        <taxon>Viridiplantae</taxon>
        <taxon>Streptophyta</taxon>
        <taxon>Embryophyta</taxon>
        <taxon>Tracheophyta</taxon>
        <taxon>Spermatophyta</taxon>
        <taxon>Magnoliopsida</taxon>
        <taxon>eudicotyledons</taxon>
        <taxon>Gunneridae</taxon>
        <taxon>Pentapetalae</taxon>
        <taxon>rosids</taxon>
        <taxon>fabids</taxon>
        <taxon>Rosales</taxon>
        <taxon>Cannabaceae</taxon>
        <taxon>Parasponia</taxon>
    </lineage>
</organism>
<proteinExistence type="inferred from homology"/>
<dbReference type="PANTHER" id="PTHR11926">
    <property type="entry name" value="GLUCOSYL/GLUCURONOSYL TRANSFERASES"/>
    <property type="match status" value="1"/>
</dbReference>
<dbReference type="PANTHER" id="PTHR11926:SF1374">
    <property type="entry name" value="UDP-GLYCOSYLTRANSFERASE 76F1-RELATED"/>
    <property type="match status" value="1"/>
</dbReference>
<dbReference type="FunFam" id="3.40.50.2000:FF:000040">
    <property type="entry name" value="UDP-glycosyltransferase 76C1"/>
    <property type="match status" value="1"/>
</dbReference>